<accession>A0ABP0P6K9</accession>
<dbReference type="EMBL" id="CAXAMN010022618">
    <property type="protein sequence ID" value="CAK9071401.1"/>
    <property type="molecule type" value="Genomic_DNA"/>
</dbReference>
<evidence type="ECO:0000313" key="3">
    <source>
        <dbReference type="Proteomes" id="UP001642484"/>
    </source>
</evidence>
<feature type="coiled-coil region" evidence="1">
    <location>
        <begin position="344"/>
        <end position="434"/>
    </location>
</feature>
<dbReference type="Gene3D" id="1.10.287.1490">
    <property type="match status" value="1"/>
</dbReference>
<proteinExistence type="predicted"/>
<keyword evidence="1" id="KW-0175">Coiled coil</keyword>
<keyword evidence="3" id="KW-1185">Reference proteome</keyword>
<sequence length="565" mass="64375">MFWSLFDVSSVCRAQQFVSRRNDSVDPDKLRLRRSFLTMMRSPAFAASRFAWKLKPLFHRAQWRPQSQGSLAVSLCHDDVAGVLLKPDKDLVEDIFKNQDAMLLLQRLQDLGRIHLQLQAVRFIMGEQLSKYGMDKPVEAGEGVAEQVQEKALHYVRAFKDVESMMDGLRRLLDRIRREDKEKSGFMGWIGVYQAKVKDSRKDFGKEAEKIVLPTISKLKGVGMPSADEVKKQCLTAESLFNQVMETKCLSDVKMKAYHEQLNKSKSNVEGARKEGEEADRHLQTVRKEHHRATSEFKALEEKQKRLQSDVKKGDESLSAAQVQLGEVEERVRRYTFNKFGPFVEVWRRDVDRAEKEERNKHEEITGLTKQLEQQKDARVAFAGEKAKAEAACKSAEDELKAAESKAKEAREKIDQAEDAHAKIQQKMMEQLQKKGFMTDNEALALKLMASQLHRNLKAARGQEDLVDYPFEGLVREAEGLTDEMKKAETFKVMANELTGFLDQFAGSQTFRADSKRFEIAMSLCPKLDFGKVNRLVTCGSPDTLQGILASNQIFPEKAATKTIE</sequence>
<feature type="coiled-coil region" evidence="1">
    <location>
        <begin position="255"/>
        <end position="310"/>
    </location>
</feature>
<organism evidence="2 3">
    <name type="scientific">Durusdinium trenchii</name>
    <dbReference type="NCBI Taxonomy" id="1381693"/>
    <lineage>
        <taxon>Eukaryota</taxon>
        <taxon>Sar</taxon>
        <taxon>Alveolata</taxon>
        <taxon>Dinophyceae</taxon>
        <taxon>Suessiales</taxon>
        <taxon>Symbiodiniaceae</taxon>
        <taxon>Durusdinium</taxon>
    </lineage>
</organism>
<comment type="caution">
    <text evidence="2">The sequence shown here is derived from an EMBL/GenBank/DDBJ whole genome shotgun (WGS) entry which is preliminary data.</text>
</comment>
<protein>
    <submittedName>
        <fullName evidence="2">Uncharacterized protein</fullName>
    </submittedName>
</protein>
<evidence type="ECO:0000256" key="1">
    <source>
        <dbReference type="SAM" id="Coils"/>
    </source>
</evidence>
<gene>
    <name evidence="2" type="ORF">CCMP2556_LOCUS35097</name>
</gene>
<dbReference type="Proteomes" id="UP001642484">
    <property type="component" value="Unassembled WGS sequence"/>
</dbReference>
<reference evidence="2 3" key="1">
    <citation type="submission" date="2024-02" db="EMBL/GenBank/DDBJ databases">
        <authorList>
            <person name="Chen Y."/>
            <person name="Shah S."/>
            <person name="Dougan E. K."/>
            <person name="Thang M."/>
            <person name="Chan C."/>
        </authorList>
    </citation>
    <scope>NUCLEOTIDE SEQUENCE [LARGE SCALE GENOMIC DNA]</scope>
</reference>
<name>A0ABP0P6K9_9DINO</name>
<evidence type="ECO:0000313" key="2">
    <source>
        <dbReference type="EMBL" id="CAK9071401.1"/>
    </source>
</evidence>